<gene>
    <name evidence="1" type="ORF">SAMN05216498_1066</name>
</gene>
<organism evidence="1 2">
    <name type="scientific">Tenuibacillus multivorans</name>
    <dbReference type="NCBI Taxonomy" id="237069"/>
    <lineage>
        <taxon>Bacteria</taxon>
        <taxon>Bacillati</taxon>
        <taxon>Bacillota</taxon>
        <taxon>Bacilli</taxon>
        <taxon>Bacillales</taxon>
        <taxon>Bacillaceae</taxon>
        <taxon>Tenuibacillus</taxon>
    </lineage>
</organism>
<protein>
    <submittedName>
        <fullName evidence="1">Uncharacterized protein</fullName>
    </submittedName>
</protein>
<evidence type="ECO:0000313" key="2">
    <source>
        <dbReference type="Proteomes" id="UP000199334"/>
    </source>
</evidence>
<dbReference type="AlphaFoldDB" id="A0A1G9XQB0"/>
<keyword evidence="2" id="KW-1185">Reference proteome</keyword>
<dbReference type="STRING" id="237069.SAMN05216498_1066"/>
<proteinExistence type="predicted"/>
<sequence>MKSNQWKIRNVNIVHKGEFKFEDYLERKLKRMIAEESRRLGITKN</sequence>
<dbReference type="RefSeq" id="WP_176752941.1">
    <property type="nucleotide sequence ID" value="NZ_BJVZ01000001.1"/>
</dbReference>
<accession>A0A1G9XQB0</accession>
<reference evidence="1 2" key="1">
    <citation type="submission" date="2016-10" db="EMBL/GenBank/DDBJ databases">
        <authorList>
            <person name="de Groot N.N."/>
        </authorList>
    </citation>
    <scope>NUCLEOTIDE SEQUENCE [LARGE SCALE GENOMIC DNA]</scope>
    <source>
        <strain evidence="1 2">CGMCC 1.3442</strain>
    </source>
</reference>
<name>A0A1G9XQB0_9BACI</name>
<dbReference type="EMBL" id="FNIG01000002">
    <property type="protein sequence ID" value="SDM98964.1"/>
    <property type="molecule type" value="Genomic_DNA"/>
</dbReference>
<dbReference type="Proteomes" id="UP000199334">
    <property type="component" value="Unassembled WGS sequence"/>
</dbReference>
<evidence type="ECO:0000313" key="1">
    <source>
        <dbReference type="EMBL" id="SDM98964.1"/>
    </source>
</evidence>